<sequence>MPQLKLLLITIGNNWKVTQRVAGTESTFMVGNPVPAATTESLDGYEAHGFSGLFDSKSNKRGIEQRNQPPKAATKAADMAVDKAAVALRIFFGCLVFLIALNTCFSS</sequence>
<dbReference type="EMBL" id="GL732557">
    <property type="protein sequence ID" value="EFX78434.1"/>
    <property type="molecule type" value="Genomic_DNA"/>
</dbReference>
<feature type="transmembrane region" description="Helical" evidence="1">
    <location>
        <begin position="86"/>
        <end position="105"/>
    </location>
</feature>
<keyword evidence="1" id="KW-0472">Membrane</keyword>
<keyword evidence="3" id="KW-1185">Reference proteome</keyword>
<keyword evidence="1" id="KW-1133">Transmembrane helix</keyword>
<reference evidence="2 3" key="1">
    <citation type="journal article" date="2011" name="Science">
        <title>The ecoresponsive genome of Daphnia pulex.</title>
        <authorList>
            <person name="Colbourne J.K."/>
            <person name="Pfrender M.E."/>
            <person name="Gilbert D."/>
            <person name="Thomas W.K."/>
            <person name="Tucker A."/>
            <person name="Oakley T.H."/>
            <person name="Tokishita S."/>
            <person name="Aerts A."/>
            <person name="Arnold G.J."/>
            <person name="Basu M.K."/>
            <person name="Bauer D.J."/>
            <person name="Caceres C.E."/>
            <person name="Carmel L."/>
            <person name="Casola C."/>
            <person name="Choi J.H."/>
            <person name="Detter J.C."/>
            <person name="Dong Q."/>
            <person name="Dusheyko S."/>
            <person name="Eads B.D."/>
            <person name="Frohlich T."/>
            <person name="Geiler-Samerotte K.A."/>
            <person name="Gerlach D."/>
            <person name="Hatcher P."/>
            <person name="Jogdeo S."/>
            <person name="Krijgsveld J."/>
            <person name="Kriventseva E.V."/>
            <person name="Kultz D."/>
            <person name="Laforsch C."/>
            <person name="Lindquist E."/>
            <person name="Lopez J."/>
            <person name="Manak J.R."/>
            <person name="Muller J."/>
            <person name="Pangilinan J."/>
            <person name="Patwardhan R.P."/>
            <person name="Pitluck S."/>
            <person name="Pritham E.J."/>
            <person name="Rechtsteiner A."/>
            <person name="Rho M."/>
            <person name="Rogozin I.B."/>
            <person name="Sakarya O."/>
            <person name="Salamov A."/>
            <person name="Schaack S."/>
            <person name="Shapiro H."/>
            <person name="Shiga Y."/>
            <person name="Skalitzky C."/>
            <person name="Smith Z."/>
            <person name="Souvorov A."/>
            <person name="Sung W."/>
            <person name="Tang Z."/>
            <person name="Tsuchiya D."/>
            <person name="Tu H."/>
            <person name="Vos H."/>
            <person name="Wang M."/>
            <person name="Wolf Y.I."/>
            <person name="Yamagata H."/>
            <person name="Yamada T."/>
            <person name="Ye Y."/>
            <person name="Shaw J.R."/>
            <person name="Andrews J."/>
            <person name="Crease T.J."/>
            <person name="Tang H."/>
            <person name="Lucas S.M."/>
            <person name="Robertson H.M."/>
            <person name="Bork P."/>
            <person name="Koonin E.V."/>
            <person name="Zdobnov E.M."/>
            <person name="Grigoriev I.V."/>
            <person name="Lynch M."/>
            <person name="Boore J.L."/>
        </authorList>
    </citation>
    <scope>NUCLEOTIDE SEQUENCE [LARGE SCALE GENOMIC DNA]</scope>
</reference>
<protein>
    <submittedName>
        <fullName evidence="2">Uncharacterized protein</fullName>
    </submittedName>
</protein>
<gene>
    <name evidence="2" type="ORF">DAPPUDRAFT_105211</name>
</gene>
<organism evidence="2 3">
    <name type="scientific">Daphnia pulex</name>
    <name type="common">Water flea</name>
    <dbReference type="NCBI Taxonomy" id="6669"/>
    <lineage>
        <taxon>Eukaryota</taxon>
        <taxon>Metazoa</taxon>
        <taxon>Ecdysozoa</taxon>
        <taxon>Arthropoda</taxon>
        <taxon>Crustacea</taxon>
        <taxon>Branchiopoda</taxon>
        <taxon>Diplostraca</taxon>
        <taxon>Cladocera</taxon>
        <taxon>Anomopoda</taxon>
        <taxon>Daphniidae</taxon>
        <taxon>Daphnia</taxon>
    </lineage>
</organism>
<evidence type="ECO:0000256" key="1">
    <source>
        <dbReference type="SAM" id="Phobius"/>
    </source>
</evidence>
<dbReference type="HOGENOM" id="CLU_2212556_0_0_1"/>
<evidence type="ECO:0000313" key="2">
    <source>
        <dbReference type="EMBL" id="EFX78434.1"/>
    </source>
</evidence>
<name>E9GPS5_DAPPU</name>
<keyword evidence="1" id="KW-0812">Transmembrane</keyword>
<dbReference type="Proteomes" id="UP000000305">
    <property type="component" value="Unassembled WGS sequence"/>
</dbReference>
<dbReference type="AlphaFoldDB" id="E9GPS5"/>
<proteinExistence type="predicted"/>
<dbReference type="InParanoid" id="E9GPS5"/>
<dbReference type="KEGG" id="dpx:DAPPUDRAFT_105211"/>
<accession>E9GPS5</accession>
<evidence type="ECO:0000313" key="3">
    <source>
        <dbReference type="Proteomes" id="UP000000305"/>
    </source>
</evidence>